<dbReference type="PANTHER" id="PTHR35394:SF5">
    <property type="entry name" value="DUF3176 DOMAIN-CONTAINING PROTEIN"/>
    <property type="match status" value="1"/>
</dbReference>
<accession>A0A1T3C524</accession>
<dbReference type="Pfam" id="PF11374">
    <property type="entry name" value="DUF3176"/>
    <property type="match status" value="1"/>
</dbReference>
<dbReference type="AlphaFoldDB" id="A0A1T3C524"/>
<feature type="transmembrane region" description="Helical" evidence="2">
    <location>
        <begin position="525"/>
        <end position="548"/>
    </location>
</feature>
<gene>
    <name evidence="3" type="ORF">A0O28_0108750</name>
</gene>
<keyword evidence="2" id="KW-0472">Membrane</keyword>
<dbReference type="EMBL" id="LVVK01000026">
    <property type="protein sequence ID" value="OPB36101.1"/>
    <property type="molecule type" value="Genomic_DNA"/>
</dbReference>
<evidence type="ECO:0000256" key="2">
    <source>
        <dbReference type="SAM" id="Phobius"/>
    </source>
</evidence>
<feature type="region of interest" description="Disordered" evidence="1">
    <location>
        <begin position="1"/>
        <end position="25"/>
    </location>
</feature>
<dbReference type="PANTHER" id="PTHR35394">
    <property type="entry name" value="DUF3176 DOMAIN-CONTAINING PROTEIN"/>
    <property type="match status" value="1"/>
</dbReference>
<evidence type="ECO:0000256" key="1">
    <source>
        <dbReference type="SAM" id="MobiDB-lite"/>
    </source>
</evidence>
<keyword evidence="4" id="KW-1185">Reference proteome</keyword>
<keyword evidence="2" id="KW-0812">Transmembrane</keyword>
<evidence type="ECO:0000313" key="3">
    <source>
        <dbReference type="EMBL" id="OPB36101.1"/>
    </source>
</evidence>
<dbReference type="OrthoDB" id="5376804at2759"/>
<protein>
    <submittedName>
        <fullName evidence="3">Uncharacterized protein</fullName>
    </submittedName>
</protein>
<name>A0A1T3C524_9HYPO</name>
<dbReference type="InterPro" id="IPR021514">
    <property type="entry name" value="DUF3176"/>
</dbReference>
<feature type="transmembrane region" description="Helical" evidence="2">
    <location>
        <begin position="104"/>
        <end position="125"/>
    </location>
</feature>
<feature type="compositionally biased region" description="Basic and acidic residues" evidence="1">
    <location>
        <begin position="1"/>
        <end position="15"/>
    </location>
</feature>
<keyword evidence="2" id="KW-1133">Transmembrane helix</keyword>
<dbReference type="Proteomes" id="UP000191004">
    <property type="component" value="Unassembled WGS sequence"/>
</dbReference>
<sequence>MYKPSLSEKVDDSRPDIYQPVPLEPDVSVTPPLVTDLPHTEKNDRHGIQHARLGIKDVLSKLWLWEIVSCIFSLVCLAAIVIVLKYEDGRQLDQWSLEISPTAVISFLATLAKSSFMLAITEILGQLKWLHFSGQPRRLADLSVFDRASRGPWGGFVLILRQNRHSLLGCFAALITIAGLLMDPFVQLVFSFPSKPVVDTTLLSTFSAARNYTPSNYRGVAGFALLGNIDPAMNAAIMQGIYLDSIQPTLTCPSGNCTWTDIHTLGVCSSCQDITSKLTRNCTNSQFVDFLEEVSPNISQCDFKTPHNQTLITVFATVTGAEGIFGTQWNASALFTNAEADDAPATLISFEAVQALTTPNSTSVDVLRDLPVAGWSCTLSLCAKTYPFINVTNGVINVTAPKEDTLLFANTIPPYLTLYSNTSSAVGNYSFQEVDFENLNSYLSVLFSTGFFSEGINTINTNALVYLDNAPEAPPVGSRLGLEADIDAAMNRLASSMTEPIRTSQNSTANPGQTLVEKTFIHVSWGWLALPIALAVLSFVLVIAAIAVTRQSGVEVWKNEVLPLLFAQMRGFEAEEVDIGGASGNRILEERGLRLRANLGRPDELVFVKGE</sequence>
<feature type="transmembrane region" description="Helical" evidence="2">
    <location>
        <begin position="62"/>
        <end position="84"/>
    </location>
</feature>
<feature type="transmembrane region" description="Helical" evidence="2">
    <location>
        <begin position="167"/>
        <end position="190"/>
    </location>
</feature>
<proteinExistence type="predicted"/>
<evidence type="ECO:0000313" key="4">
    <source>
        <dbReference type="Proteomes" id="UP000191004"/>
    </source>
</evidence>
<comment type="caution">
    <text evidence="3">The sequence shown here is derived from an EMBL/GenBank/DDBJ whole genome shotgun (WGS) entry which is preliminary data.</text>
</comment>
<reference evidence="3 4" key="1">
    <citation type="submission" date="2016-04" db="EMBL/GenBank/DDBJ databases">
        <title>Multiple horizontal gene transfer events from other fungi enriched the ability of the initially mycotrophic fungus Trichoderma (Ascomycota) to feed on dead plant biomass.</title>
        <authorList>
            <person name="Atanasova L."/>
            <person name="Chenthamara K."/>
            <person name="Zhang J."/>
            <person name="Grujic M."/>
            <person name="Henrissat B."/>
            <person name="Kuo A."/>
            <person name="Aertz A."/>
            <person name="Salamov A."/>
            <person name="Lipzen A."/>
            <person name="Labutti K."/>
            <person name="Barry K."/>
            <person name="Miao Y."/>
            <person name="Rahimi M.J."/>
            <person name="Shen Q."/>
            <person name="Grigoriev I.V."/>
            <person name="Kubicek C.P."/>
            <person name="Druzhinina I.S."/>
        </authorList>
    </citation>
    <scope>NUCLEOTIDE SEQUENCE [LARGE SCALE GENOMIC DNA]</scope>
    <source>
        <strain evidence="3 4">NJAU 4742</strain>
    </source>
</reference>
<organism evidence="3 4">
    <name type="scientific">Trichoderma guizhouense</name>
    <dbReference type="NCBI Taxonomy" id="1491466"/>
    <lineage>
        <taxon>Eukaryota</taxon>
        <taxon>Fungi</taxon>
        <taxon>Dikarya</taxon>
        <taxon>Ascomycota</taxon>
        <taxon>Pezizomycotina</taxon>
        <taxon>Sordariomycetes</taxon>
        <taxon>Hypocreomycetidae</taxon>
        <taxon>Hypocreales</taxon>
        <taxon>Hypocreaceae</taxon>
        <taxon>Trichoderma</taxon>
    </lineage>
</organism>